<evidence type="ECO:0000313" key="8">
    <source>
        <dbReference type="WBParaSite" id="jg8011"/>
    </source>
</evidence>
<feature type="domain" description="Sugar phosphate transporter" evidence="6">
    <location>
        <begin position="3"/>
        <end position="301"/>
    </location>
</feature>
<keyword evidence="3 5" id="KW-1133">Transmembrane helix</keyword>
<evidence type="ECO:0000256" key="1">
    <source>
        <dbReference type="ARBA" id="ARBA00004141"/>
    </source>
</evidence>
<feature type="transmembrane region" description="Helical" evidence="5">
    <location>
        <begin position="73"/>
        <end position="91"/>
    </location>
</feature>
<dbReference type="InterPro" id="IPR004853">
    <property type="entry name" value="Sugar_P_trans_dom"/>
</dbReference>
<dbReference type="Pfam" id="PF03151">
    <property type="entry name" value="TPT"/>
    <property type="match status" value="1"/>
</dbReference>
<feature type="transmembrane region" description="Helical" evidence="5">
    <location>
        <begin position="125"/>
        <end position="144"/>
    </location>
</feature>
<dbReference type="InterPro" id="IPR050186">
    <property type="entry name" value="TPT_transporter"/>
</dbReference>
<dbReference type="SUPFAM" id="SSF103481">
    <property type="entry name" value="Multidrug resistance efflux transporter EmrE"/>
    <property type="match status" value="2"/>
</dbReference>
<keyword evidence="2 5" id="KW-0812">Transmembrane</keyword>
<feature type="transmembrane region" description="Helical" evidence="5">
    <location>
        <begin position="97"/>
        <end position="118"/>
    </location>
</feature>
<keyword evidence="4 5" id="KW-0472">Membrane</keyword>
<dbReference type="AlphaFoldDB" id="A0A915EN50"/>
<evidence type="ECO:0000256" key="4">
    <source>
        <dbReference type="ARBA" id="ARBA00023136"/>
    </source>
</evidence>
<dbReference type="WBParaSite" id="jg8011">
    <property type="protein sequence ID" value="jg8011"/>
    <property type="gene ID" value="jg8011"/>
</dbReference>
<sequence>MFKLLLMVSIYYPLSVGLTFYQKWFIKSYRLPLLIVAGHYMTKFMLASVIRLIVEVVQKNRRVRIPVQEQLRWLMPIGVCASLDIGLSNWALEYVTISLYTMAKSSSIIFIVLFSLLLRLERWRASLGFEACLIALGLFLFTWRSTQLDLRGLLLVELAALCTGVRWTISQLIMQGDEQPSPLRHPLDMVVHVQPWMFVAILPMVFVVEESELNYKTLTTYHNEFQPLLILCLIFMGGVLAFLMEMSEYLLLVNTSGITLSILGIVKEVITLLLAHHLHGDHLTNINIFGLSLCILGMMVHSWMKQDRKMQKIPMRMTSSTFIPSSYPKNEHEDRKLLLFNEHERV</sequence>
<evidence type="ECO:0000256" key="3">
    <source>
        <dbReference type="ARBA" id="ARBA00022989"/>
    </source>
</evidence>
<reference evidence="8" key="1">
    <citation type="submission" date="2022-11" db="UniProtKB">
        <authorList>
            <consortium name="WormBaseParasite"/>
        </authorList>
    </citation>
    <scope>IDENTIFICATION</scope>
</reference>
<dbReference type="PANTHER" id="PTHR11132">
    <property type="entry name" value="SOLUTE CARRIER FAMILY 35"/>
    <property type="match status" value="1"/>
</dbReference>
<feature type="transmembrane region" description="Helical" evidence="5">
    <location>
        <begin position="286"/>
        <end position="304"/>
    </location>
</feature>
<evidence type="ECO:0000259" key="6">
    <source>
        <dbReference type="Pfam" id="PF03151"/>
    </source>
</evidence>
<comment type="subcellular location">
    <subcellularLocation>
        <location evidence="1">Membrane</location>
        <topology evidence="1">Multi-pass membrane protein</topology>
    </subcellularLocation>
</comment>
<dbReference type="GO" id="GO:0016020">
    <property type="term" value="C:membrane"/>
    <property type="evidence" value="ECO:0007669"/>
    <property type="project" value="UniProtKB-SubCell"/>
</dbReference>
<evidence type="ECO:0000256" key="2">
    <source>
        <dbReference type="ARBA" id="ARBA00022692"/>
    </source>
</evidence>
<dbReference type="Proteomes" id="UP000887574">
    <property type="component" value="Unplaced"/>
</dbReference>
<feature type="transmembrane region" description="Helical" evidence="5">
    <location>
        <begin position="251"/>
        <end position="274"/>
    </location>
</feature>
<keyword evidence="7" id="KW-1185">Reference proteome</keyword>
<feature type="transmembrane region" description="Helical" evidence="5">
    <location>
        <begin position="228"/>
        <end position="244"/>
    </location>
</feature>
<proteinExistence type="predicted"/>
<protein>
    <submittedName>
        <fullName evidence="8">Sugar phosphate transporter domain-containing protein</fullName>
    </submittedName>
</protein>
<evidence type="ECO:0000313" key="7">
    <source>
        <dbReference type="Proteomes" id="UP000887574"/>
    </source>
</evidence>
<accession>A0A915EN50</accession>
<dbReference type="InterPro" id="IPR037185">
    <property type="entry name" value="EmrE-like"/>
</dbReference>
<feature type="transmembrane region" description="Helical" evidence="5">
    <location>
        <begin position="33"/>
        <end position="53"/>
    </location>
</feature>
<evidence type="ECO:0000256" key="5">
    <source>
        <dbReference type="SAM" id="Phobius"/>
    </source>
</evidence>
<organism evidence="7 8">
    <name type="scientific">Ditylenchus dipsaci</name>
    <dbReference type="NCBI Taxonomy" id="166011"/>
    <lineage>
        <taxon>Eukaryota</taxon>
        <taxon>Metazoa</taxon>
        <taxon>Ecdysozoa</taxon>
        <taxon>Nematoda</taxon>
        <taxon>Chromadorea</taxon>
        <taxon>Rhabditida</taxon>
        <taxon>Tylenchina</taxon>
        <taxon>Tylenchomorpha</taxon>
        <taxon>Sphaerularioidea</taxon>
        <taxon>Anguinidae</taxon>
        <taxon>Anguininae</taxon>
        <taxon>Ditylenchus</taxon>
    </lineage>
</organism>
<name>A0A915EN50_9BILA</name>